<dbReference type="SUPFAM" id="SSF55874">
    <property type="entry name" value="ATPase domain of HSP90 chaperone/DNA topoisomerase II/histidine kinase"/>
    <property type="match status" value="1"/>
</dbReference>
<keyword evidence="5" id="KW-0067">ATP-binding</keyword>
<dbReference type="CDD" id="cd00090">
    <property type="entry name" value="HTH_ARSR"/>
    <property type="match status" value="1"/>
</dbReference>
<organism evidence="11 12">
    <name type="scientific">Paenibacillus turicensis</name>
    <dbReference type="NCBI Taxonomy" id="160487"/>
    <lineage>
        <taxon>Bacteria</taxon>
        <taxon>Bacillati</taxon>
        <taxon>Bacillota</taxon>
        <taxon>Bacilli</taxon>
        <taxon>Bacillales</taxon>
        <taxon>Paenibacillaceae</taxon>
        <taxon>Paenibacillus</taxon>
    </lineage>
</organism>
<evidence type="ECO:0000313" key="11">
    <source>
        <dbReference type="EMBL" id="MBP1903959.1"/>
    </source>
</evidence>
<keyword evidence="6" id="KW-0799">Topoisomerase</keyword>
<protein>
    <recommendedName>
        <fullName evidence="3">DNA topoisomerase (ATP-hydrolyzing)</fullName>
        <ecNumber evidence="3">5.6.2.2</ecNumber>
    </recommendedName>
</protein>
<dbReference type="EC" id="5.6.2.2" evidence="3"/>
<keyword evidence="4" id="KW-0547">Nucleotide-binding</keyword>
<dbReference type="SMART" id="SM00418">
    <property type="entry name" value="HTH_ARSR"/>
    <property type="match status" value="1"/>
</dbReference>
<evidence type="ECO:0000256" key="4">
    <source>
        <dbReference type="ARBA" id="ARBA00022741"/>
    </source>
</evidence>
<dbReference type="InterPro" id="IPR036390">
    <property type="entry name" value="WH_DNA-bd_sf"/>
</dbReference>
<sequence>MLVINNEELRIEINELKTQMAELERLVRNFTASRPYVESPKEINENNNRNEGDDENSVGYVYYAGHYQSNGQSLRWEPKQRQLKQLLSIGNDKISKILSALGSKPRLDIITSILIESLTGAEIVEKLGLGTTGQLYHHLKALQGADLLTQDKSGRYTLPDHRKLSLLLLLSAVVDMLDTSDYLDMLEVKNSAGSYLGEISKDGFDANLLLCAVLENSVLEHVAGYVNEVHIFLHQHGAVTISDNGRGIPVKAFQDNDKSTVQTILTDIERFSSEAPYQVPGAEKGINIAIVNALAYSLTVEVKREGYIYRQDYKHGIPQSDFMTVGVTKSNGTSITFRPDPEIFVKGFDRDTLHQQLEKLALSYPNLTIYLH</sequence>
<dbReference type="Gene3D" id="1.10.10.10">
    <property type="entry name" value="Winged helix-like DNA-binding domain superfamily/Winged helix DNA-binding domain"/>
    <property type="match status" value="1"/>
</dbReference>
<comment type="catalytic activity">
    <reaction evidence="1">
        <text>ATP-dependent breakage, passage and rejoining of double-stranded DNA.</text>
        <dbReference type="EC" id="5.6.2.2"/>
    </reaction>
</comment>
<dbReference type="PANTHER" id="PTHR45866:SF1">
    <property type="entry name" value="DNA GYRASE SUBUNIT B, MITOCHONDRIAL"/>
    <property type="match status" value="1"/>
</dbReference>
<evidence type="ECO:0000256" key="6">
    <source>
        <dbReference type="ARBA" id="ARBA00023029"/>
    </source>
</evidence>
<name>A0ABS4FNK5_9BACL</name>
<evidence type="ECO:0000256" key="8">
    <source>
        <dbReference type="ARBA" id="ARBA00023235"/>
    </source>
</evidence>
<evidence type="ECO:0000256" key="5">
    <source>
        <dbReference type="ARBA" id="ARBA00022840"/>
    </source>
</evidence>
<dbReference type="InterPro" id="IPR036890">
    <property type="entry name" value="HATPase_C_sf"/>
</dbReference>
<keyword evidence="7" id="KW-0238">DNA-binding</keyword>
<comment type="similarity">
    <text evidence="2">Belongs to the type II topoisomerase GyrB family.</text>
</comment>
<dbReference type="Proteomes" id="UP001519272">
    <property type="component" value="Unassembled WGS sequence"/>
</dbReference>
<gene>
    <name evidence="11" type="ORF">J2Z32_000576</name>
</gene>
<keyword evidence="12" id="KW-1185">Reference proteome</keyword>
<accession>A0ABS4FNK5</accession>
<evidence type="ECO:0000259" key="10">
    <source>
        <dbReference type="SMART" id="SM00418"/>
    </source>
</evidence>
<dbReference type="InterPro" id="IPR011991">
    <property type="entry name" value="ArsR-like_HTH"/>
</dbReference>
<dbReference type="RefSeq" id="WP_342453906.1">
    <property type="nucleotide sequence ID" value="NZ_JAGGKG010000002.1"/>
</dbReference>
<reference evidence="11 12" key="1">
    <citation type="submission" date="2021-03" db="EMBL/GenBank/DDBJ databases">
        <title>Genomic Encyclopedia of Type Strains, Phase IV (KMG-IV): sequencing the most valuable type-strain genomes for metagenomic binning, comparative biology and taxonomic classification.</title>
        <authorList>
            <person name="Goeker M."/>
        </authorList>
    </citation>
    <scope>NUCLEOTIDE SEQUENCE [LARGE SCALE GENOMIC DNA]</scope>
    <source>
        <strain evidence="11 12">DSM 14349</strain>
    </source>
</reference>
<evidence type="ECO:0000256" key="2">
    <source>
        <dbReference type="ARBA" id="ARBA00010708"/>
    </source>
</evidence>
<feature type="domain" description="HTH arsR-type" evidence="10">
    <location>
        <begin position="96"/>
        <end position="171"/>
    </location>
</feature>
<comment type="caution">
    <text evidence="11">The sequence shown here is derived from an EMBL/GenBank/DDBJ whole genome shotgun (WGS) entry which is preliminary data.</text>
</comment>
<evidence type="ECO:0000313" key="12">
    <source>
        <dbReference type="Proteomes" id="UP001519272"/>
    </source>
</evidence>
<evidence type="ECO:0000256" key="9">
    <source>
        <dbReference type="SAM" id="Coils"/>
    </source>
</evidence>
<evidence type="ECO:0000256" key="1">
    <source>
        <dbReference type="ARBA" id="ARBA00000185"/>
    </source>
</evidence>
<dbReference type="InterPro" id="IPR001845">
    <property type="entry name" value="HTH_ArsR_DNA-bd_dom"/>
</dbReference>
<dbReference type="EMBL" id="JAGGKG010000002">
    <property type="protein sequence ID" value="MBP1903959.1"/>
    <property type="molecule type" value="Genomic_DNA"/>
</dbReference>
<dbReference type="InterPro" id="IPR036388">
    <property type="entry name" value="WH-like_DNA-bd_sf"/>
</dbReference>
<evidence type="ECO:0000256" key="7">
    <source>
        <dbReference type="ARBA" id="ARBA00023125"/>
    </source>
</evidence>
<proteinExistence type="inferred from homology"/>
<keyword evidence="8 11" id="KW-0413">Isomerase</keyword>
<evidence type="ECO:0000256" key="3">
    <source>
        <dbReference type="ARBA" id="ARBA00012895"/>
    </source>
</evidence>
<feature type="coiled-coil region" evidence="9">
    <location>
        <begin position="6"/>
        <end position="33"/>
    </location>
</feature>
<keyword evidence="9" id="KW-0175">Coiled coil</keyword>
<dbReference type="Gene3D" id="3.30.565.10">
    <property type="entry name" value="Histidine kinase-like ATPase, C-terminal domain"/>
    <property type="match status" value="1"/>
</dbReference>
<dbReference type="SUPFAM" id="SSF46785">
    <property type="entry name" value="Winged helix' DNA-binding domain"/>
    <property type="match status" value="1"/>
</dbReference>
<dbReference type="GO" id="GO:0003918">
    <property type="term" value="F:DNA topoisomerase type II (double strand cut, ATP-hydrolyzing) activity"/>
    <property type="evidence" value="ECO:0007669"/>
    <property type="project" value="UniProtKB-EC"/>
</dbReference>
<dbReference type="PANTHER" id="PTHR45866">
    <property type="entry name" value="DNA GYRASE/TOPOISOMERASE SUBUNIT B"/>
    <property type="match status" value="1"/>
</dbReference>